<dbReference type="eggNOG" id="COG0830">
    <property type="taxonomic scope" value="Bacteria"/>
</dbReference>
<keyword evidence="3" id="KW-0963">Cytoplasm</keyword>
<dbReference type="InterPro" id="IPR038277">
    <property type="entry name" value="UreF_sf"/>
</dbReference>
<organism evidence="5 6">
    <name type="scientific">Kocuria marina</name>
    <dbReference type="NCBI Taxonomy" id="223184"/>
    <lineage>
        <taxon>Bacteria</taxon>
        <taxon>Bacillati</taxon>
        <taxon>Actinomycetota</taxon>
        <taxon>Actinomycetes</taxon>
        <taxon>Micrococcales</taxon>
        <taxon>Micrococcaceae</taxon>
        <taxon>Kocuria</taxon>
    </lineage>
</organism>
<dbReference type="Pfam" id="PF01730">
    <property type="entry name" value="UreF"/>
    <property type="match status" value="1"/>
</dbReference>
<dbReference type="STRING" id="223184.AS25_10445"/>
<evidence type="ECO:0000256" key="4">
    <source>
        <dbReference type="SAM" id="MobiDB-lite"/>
    </source>
</evidence>
<protein>
    <recommendedName>
        <fullName evidence="3">Urease accessory protein UreF</fullName>
    </recommendedName>
</protein>
<reference evidence="5 6" key="1">
    <citation type="submission" date="2014-09" db="EMBL/GenBank/DDBJ databases">
        <title>High-quality draft genome sequence of Kocuria marina SO9-6, an actinobacterium isolated from a copper mine.</title>
        <authorList>
            <person name="Castro D.B."/>
            <person name="Pereira L.B."/>
            <person name="Silva M.V."/>
            <person name="Silva B.P."/>
            <person name="Zanardi B.R."/>
            <person name="Carlos C."/>
            <person name="Belgini D.R."/>
            <person name="Limache E.G."/>
            <person name="Lacerda G.V."/>
            <person name="Nery M.B."/>
            <person name="Gomes M.B."/>
            <person name="Souza S."/>
            <person name="Silva T.M."/>
            <person name="Rodrigues V.D."/>
            <person name="Paulino L.C."/>
            <person name="Vicentini R."/>
            <person name="Ferraz L.F."/>
            <person name="Ottoboni L.M."/>
        </authorList>
    </citation>
    <scope>NUCLEOTIDE SEQUENCE [LARGE SCALE GENOMIC DNA]</scope>
    <source>
        <strain evidence="5 6">SO9-6</strain>
    </source>
</reference>
<dbReference type="PANTHER" id="PTHR33620">
    <property type="entry name" value="UREASE ACCESSORY PROTEIN F"/>
    <property type="match status" value="1"/>
</dbReference>
<comment type="caution">
    <text evidence="5">The sequence shown here is derived from an EMBL/GenBank/DDBJ whole genome shotgun (WGS) entry which is preliminary data.</text>
</comment>
<dbReference type="RefSeq" id="WP_035964923.1">
    <property type="nucleotide sequence ID" value="NZ_JROM01000045.1"/>
</dbReference>
<dbReference type="Gene3D" id="1.10.4190.10">
    <property type="entry name" value="Urease accessory protein UreF"/>
    <property type="match status" value="1"/>
</dbReference>
<accession>A0A0B0DAN6</accession>
<comment type="function">
    <text evidence="3">Required for maturation of urease via the functional incorporation of the urease nickel metallocenter.</text>
</comment>
<gene>
    <name evidence="3" type="primary">ureF</name>
    <name evidence="5" type="ORF">AS25_10445</name>
</gene>
<keyword evidence="2 3" id="KW-0143">Chaperone</keyword>
<dbReference type="Proteomes" id="UP000030664">
    <property type="component" value="Unassembled WGS sequence"/>
</dbReference>
<evidence type="ECO:0000256" key="3">
    <source>
        <dbReference type="HAMAP-Rule" id="MF_01385"/>
    </source>
</evidence>
<dbReference type="PANTHER" id="PTHR33620:SF1">
    <property type="entry name" value="UREASE ACCESSORY PROTEIN F"/>
    <property type="match status" value="1"/>
</dbReference>
<comment type="subcellular location">
    <subcellularLocation>
        <location evidence="3">Cytoplasm</location>
    </subcellularLocation>
</comment>
<dbReference type="EMBL" id="JROM01000045">
    <property type="protein sequence ID" value="KHE73840.1"/>
    <property type="molecule type" value="Genomic_DNA"/>
</dbReference>
<dbReference type="HAMAP" id="MF_01385">
    <property type="entry name" value="UreF"/>
    <property type="match status" value="1"/>
</dbReference>
<dbReference type="GO" id="GO:0005737">
    <property type="term" value="C:cytoplasm"/>
    <property type="evidence" value="ECO:0007669"/>
    <property type="project" value="UniProtKB-SubCell"/>
</dbReference>
<keyword evidence="1 3" id="KW-0996">Nickel insertion</keyword>
<dbReference type="InterPro" id="IPR002639">
    <property type="entry name" value="UreF"/>
</dbReference>
<evidence type="ECO:0000256" key="1">
    <source>
        <dbReference type="ARBA" id="ARBA00022988"/>
    </source>
</evidence>
<proteinExistence type="inferred from homology"/>
<comment type="similarity">
    <text evidence="3">Belongs to the UreF family.</text>
</comment>
<feature type="region of interest" description="Disordered" evidence="4">
    <location>
        <begin position="96"/>
        <end position="115"/>
    </location>
</feature>
<dbReference type="GO" id="GO:0016151">
    <property type="term" value="F:nickel cation binding"/>
    <property type="evidence" value="ECO:0007669"/>
    <property type="project" value="UniProtKB-UniRule"/>
</dbReference>
<comment type="subunit">
    <text evidence="3">UreD, UreF and UreG form a complex that acts as a GTP-hydrolysis-dependent molecular chaperone, activating the urease apoprotein by helping to assemble the nickel containing metallocenter of UreC. The UreE protein probably delivers the nickel.</text>
</comment>
<evidence type="ECO:0000313" key="5">
    <source>
        <dbReference type="EMBL" id="KHE73840.1"/>
    </source>
</evidence>
<name>A0A0B0DAN6_9MICC</name>
<sequence length="273" mass="28494">MTGDAQDWAGSLLPLLQICDSALPTGAFAHTFGMETYLERGTVSDQASFQDWLERFLDHQLVYADGLAVRLTAELFAGTTANGASAGTAPSALAAADGAASPADPPAAPADATPDSDIDAGLVQLDALLFAQALPAQVRQAGLTMGRRLLEIGTLSLPGPGLERYARLVAEGTCHGHQAIVFALIGVDHGVPPAAVTQAFLFSTLTSLTQNAVRGIPIGQNAGQRTLGALRPRVAAAWERISTLDMSDLGVVSPGLEIAQMHHETQRARMFMS</sequence>
<evidence type="ECO:0000313" key="6">
    <source>
        <dbReference type="Proteomes" id="UP000030664"/>
    </source>
</evidence>
<dbReference type="AlphaFoldDB" id="A0A0B0DAN6"/>
<evidence type="ECO:0000256" key="2">
    <source>
        <dbReference type="ARBA" id="ARBA00023186"/>
    </source>
</evidence>
<dbReference type="PIRSF" id="PIRSF009467">
    <property type="entry name" value="Ureas_acces_UreF"/>
    <property type="match status" value="1"/>
</dbReference>